<keyword evidence="3" id="KW-1185">Reference proteome</keyword>
<gene>
    <name evidence="2" type="ORF">MiSe_11760</name>
</gene>
<comment type="caution">
    <text evidence="2">The sequence shown here is derived from an EMBL/GenBank/DDBJ whole genome shotgun (WGS) entry which is preliminary data.</text>
</comment>
<feature type="region of interest" description="Disordered" evidence="1">
    <location>
        <begin position="1"/>
        <end position="32"/>
    </location>
</feature>
<dbReference type="Proteomes" id="UP001050975">
    <property type="component" value="Unassembled WGS sequence"/>
</dbReference>
<accession>A0AAV3X3Q8</accession>
<sequence length="82" mass="9498">MGRTSKVSSEPSSRQTWGNQQSGSNPIPPRWEISDRGRVDRVFLTRMVHYWRTSVERHTLKDAIMDSRNETTPDVLLKLTGR</sequence>
<proteinExistence type="predicted"/>
<protein>
    <submittedName>
        <fullName evidence="2">Uncharacterized protein</fullName>
    </submittedName>
</protein>
<reference evidence="2" key="1">
    <citation type="submission" date="2019-10" db="EMBL/GenBank/DDBJ databases">
        <title>Draft genome sequece of Microseira wollei NIES-4236.</title>
        <authorList>
            <person name="Yamaguchi H."/>
            <person name="Suzuki S."/>
            <person name="Kawachi M."/>
        </authorList>
    </citation>
    <scope>NUCLEOTIDE SEQUENCE</scope>
    <source>
        <strain evidence="2">NIES-4236</strain>
    </source>
</reference>
<name>A0AAV3X3Q8_9CYAN</name>
<organism evidence="2 3">
    <name type="scientific">Microseira wollei NIES-4236</name>
    <dbReference type="NCBI Taxonomy" id="2530354"/>
    <lineage>
        <taxon>Bacteria</taxon>
        <taxon>Bacillati</taxon>
        <taxon>Cyanobacteriota</taxon>
        <taxon>Cyanophyceae</taxon>
        <taxon>Oscillatoriophycideae</taxon>
        <taxon>Aerosakkonematales</taxon>
        <taxon>Aerosakkonemataceae</taxon>
        <taxon>Microseira</taxon>
    </lineage>
</organism>
<dbReference type="AlphaFoldDB" id="A0AAV3X3Q8"/>
<evidence type="ECO:0000256" key="1">
    <source>
        <dbReference type="SAM" id="MobiDB-lite"/>
    </source>
</evidence>
<dbReference type="EMBL" id="BLAY01000013">
    <property type="protein sequence ID" value="GET36425.1"/>
    <property type="molecule type" value="Genomic_DNA"/>
</dbReference>
<feature type="compositionally biased region" description="Polar residues" evidence="1">
    <location>
        <begin position="1"/>
        <end position="25"/>
    </location>
</feature>
<evidence type="ECO:0000313" key="2">
    <source>
        <dbReference type="EMBL" id="GET36425.1"/>
    </source>
</evidence>
<evidence type="ECO:0000313" key="3">
    <source>
        <dbReference type="Proteomes" id="UP001050975"/>
    </source>
</evidence>